<keyword evidence="2" id="KW-1185">Reference proteome</keyword>
<protein>
    <submittedName>
        <fullName evidence="1">Uncharacterized protein</fullName>
    </submittedName>
</protein>
<gene>
    <name evidence="1" type="ORF">GIY09_01700</name>
</gene>
<evidence type="ECO:0000313" key="2">
    <source>
        <dbReference type="Proteomes" id="UP000430975"/>
    </source>
</evidence>
<dbReference type="Proteomes" id="UP000430975">
    <property type="component" value="Unassembled WGS sequence"/>
</dbReference>
<dbReference type="EMBL" id="WJQS01000001">
    <property type="protein sequence ID" value="MRI84610.1"/>
    <property type="molecule type" value="Genomic_DNA"/>
</dbReference>
<sequence>MPMIPAFCDNCGTAFSSGIFAENVTNLTLNNVTSGPCPNCGGTGRTQNGVFNVINGVISKLKEANYTKEELESLIELLKIYQEKEEYTEVEISEEKQSILAPIFEFLPQDRKEKRATFGYLITTLISILTMFFSQSSETAVNYDIDININPVMKQTVEQEKTGEYSLDRPNKLRRGLKNPAIKQKKYGRNEKCHCGSGIKYKKCHGQ</sequence>
<evidence type="ECO:0000313" key="1">
    <source>
        <dbReference type="EMBL" id="MRI84610.1"/>
    </source>
</evidence>
<dbReference type="InterPro" id="IPR004027">
    <property type="entry name" value="SEC_C_motif"/>
</dbReference>
<dbReference type="SUPFAM" id="SSF103642">
    <property type="entry name" value="Sec-C motif"/>
    <property type="match status" value="1"/>
</dbReference>
<dbReference type="Pfam" id="PF02810">
    <property type="entry name" value="SEC-C"/>
    <property type="match status" value="1"/>
</dbReference>
<name>A0A6I2GA14_9LACT</name>
<proteinExistence type="predicted"/>
<dbReference type="RefSeq" id="WP_153863036.1">
    <property type="nucleotide sequence ID" value="NZ_WJQS01000001.1"/>
</dbReference>
<dbReference type="AlphaFoldDB" id="A0A6I2GA14"/>
<reference evidence="1 2" key="1">
    <citation type="submission" date="2019-11" db="EMBL/GenBank/DDBJ databases">
        <title>Characterisation of Fundicoccus ignavus gen. nov. sp. nov., a novel genus of the family Aerococcaceae isolated from bulk tank milk.</title>
        <authorList>
            <person name="Siebert A."/>
            <person name="Huptas C."/>
            <person name="Wenning M."/>
            <person name="Scherer S."/>
            <person name="Doll E.V."/>
        </authorList>
    </citation>
    <scope>NUCLEOTIDE SEQUENCE [LARGE SCALE GENOMIC DNA]</scope>
    <source>
        <strain evidence="1 2">WS4759</strain>
    </source>
</reference>
<comment type="caution">
    <text evidence="1">The sequence shown here is derived from an EMBL/GenBank/DDBJ whole genome shotgun (WGS) entry which is preliminary data.</text>
</comment>
<organism evidence="1 2">
    <name type="scientific">Fundicoccus ignavus</name>
    <dbReference type="NCBI Taxonomy" id="2664442"/>
    <lineage>
        <taxon>Bacteria</taxon>
        <taxon>Bacillati</taxon>
        <taxon>Bacillota</taxon>
        <taxon>Bacilli</taxon>
        <taxon>Lactobacillales</taxon>
        <taxon>Aerococcaceae</taxon>
        <taxon>Fundicoccus</taxon>
    </lineage>
</organism>
<accession>A0A6I2GA14</accession>
<dbReference type="Gene3D" id="3.10.450.50">
    <property type="match status" value="1"/>
</dbReference>